<keyword evidence="3 6" id="KW-1133">Transmembrane helix</keyword>
<keyword evidence="4 6" id="KW-0472">Membrane</keyword>
<dbReference type="EMBL" id="MU251600">
    <property type="protein sequence ID" value="KAG9231476.1"/>
    <property type="molecule type" value="Genomic_DNA"/>
</dbReference>
<reference evidence="7" key="1">
    <citation type="journal article" date="2021" name="IMA Fungus">
        <title>Genomic characterization of three marine fungi, including Emericellopsis atlantica sp. nov. with signatures of a generalist lifestyle and marine biomass degradation.</title>
        <authorList>
            <person name="Hagestad O.C."/>
            <person name="Hou L."/>
            <person name="Andersen J.H."/>
            <person name="Hansen E.H."/>
            <person name="Altermark B."/>
            <person name="Li C."/>
            <person name="Kuhnert E."/>
            <person name="Cox R.J."/>
            <person name="Crous P.W."/>
            <person name="Spatafora J.W."/>
            <person name="Lail K."/>
            <person name="Amirebrahimi M."/>
            <person name="Lipzen A."/>
            <person name="Pangilinan J."/>
            <person name="Andreopoulos W."/>
            <person name="Hayes R.D."/>
            <person name="Ng V."/>
            <person name="Grigoriev I.V."/>
            <person name="Jackson S.A."/>
            <person name="Sutton T.D.S."/>
            <person name="Dobson A.D.W."/>
            <person name="Rama T."/>
        </authorList>
    </citation>
    <scope>NUCLEOTIDE SEQUENCE</scope>
    <source>
        <strain evidence="7">TRa018bII</strain>
    </source>
</reference>
<evidence type="ECO:0000256" key="5">
    <source>
        <dbReference type="SAM" id="MobiDB-lite"/>
    </source>
</evidence>
<dbReference type="PANTHER" id="PTHR23502">
    <property type="entry name" value="MAJOR FACILITATOR SUPERFAMILY"/>
    <property type="match status" value="1"/>
</dbReference>
<protein>
    <recommendedName>
        <fullName evidence="9">Major facilitator superfamily (MFS) profile domain-containing protein</fullName>
    </recommendedName>
</protein>
<evidence type="ECO:0000256" key="1">
    <source>
        <dbReference type="ARBA" id="ARBA00004141"/>
    </source>
</evidence>
<dbReference type="OrthoDB" id="5215911at2759"/>
<feature type="transmembrane region" description="Helical" evidence="6">
    <location>
        <begin position="137"/>
        <end position="154"/>
    </location>
</feature>
<evidence type="ECO:0008006" key="9">
    <source>
        <dbReference type="Google" id="ProtNLM"/>
    </source>
</evidence>
<dbReference type="AlphaFoldDB" id="A0A9P7YDQ7"/>
<feature type="transmembrane region" description="Helical" evidence="6">
    <location>
        <begin position="209"/>
        <end position="230"/>
    </location>
</feature>
<evidence type="ECO:0000256" key="4">
    <source>
        <dbReference type="ARBA" id="ARBA00023136"/>
    </source>
</evidence>
<sequence>MSTSEIQPAGEKTRQKFSRGRNASTALDPQPSDSPEDPLNWPQWKKDIAFGSLVLGTAVTGMYKTMLVTVGSVLRFQLDTNWIGITALTGLPIMLGGLAGLKSIAISQLIGKRLLYILSALLLLGSGYWTMHVTGSYAEFMMSRVLAGICWGTYETLINMSMKDIYFVHERSSRIAILNVTSIIFTWGSPMIGGFISQRSDGFHNQVKIVNIIQSFSIIFLMLITPETTFKRAAANSRSTVAVETTITTTAPACVGLKLYLQSLRPIHPNAKSKFQLSKALLPFRALCAPTVILTFLMTGPLVASAFATALIIALLFSPSPILALPTQIGLMFTGPLVASLIAYGVAALAAHIRSRPPNHISATCQNHLGIAIPGLVLGFSGILGFGLYVEEILRPVTRKAGEVFALYVQGRDFNENIASLLFGLLVSGAVLINFSASNHMRATTSSVESDVVEGAHTTLQNLLTGIFVIGMPIWIDGNGGMSFPGLKNAAIALGVVQIFISSSVTALLWICGDAISRLDGRVLGRKAATEEDGFRTHQRWKSTDSFFDG</sequence>
<feature type="transmembrane region" description="Helical" evidence="6">
    <location>
        <begin position="418"/>
        <end position="437"/>
    </location>
</feature>
<feature type="transmembrane region" description="Helical" evidence="6">
    <location>
        <begin position="371"/>
        <end position="390"/>
    </location>
</feature>
<proteinExistence type="predicted"/>
<feature type="transmembrane region" description="Helical" evidence="6">
    <location>
        <begin position="113"/>
        <end position="131"/>
    </location>
</feature>
<dbReference type="GO" id="GO:0005886">
    <property type="term" value="C:plasma membrane"/>
    <property type="evidence" value="ECO:0007669"/>
    <property type="project" value="TreeGrafter"/>
</dbReference>
<dbReference type="Gene3D" id="1.20.1250.20">
    <property type="entry name" value="MFS general substrate transporter like domains"/>
    <property type="match status" value="1"/>
</dbReference>
<evidence type="ECO:0000256" key="2">
    <source>
        <dbReference type="ARBA" id="ARBA00022692"/>
    </source>
</evidence>
<feature type="transmembrane region" description="Helical" evidence="6">
    <location>
        <begin position="48"/>
        <end position="70"/>
    </location>
</feature>
<gene>
    <name evidence="7" type="ORF">BJ875DRAFT_382879</name>
</gene>
<dbReference type="SUPFAM" id="SSF103473">
    <property type="entry name" value="MFS general substrate transporter"/>
    <property type="match status" value="1"/>
</dbReference>
<dbReference type="PANTHER" id="PTHR23502:SF181">
    <property type="entry name" value="MAJOR FACILITATOR SUPERFAMILY (MFS) PROFILE DOMAIN-CONTAINING PROTEIN"/>
    <property type="match status" value="1"/>
</dbReference>
<keyword evidence="8" id="KW-1185">Reference proteome</keyword>
<evidence type="ECO:0000313" key="8">
    <source>
        <dbReference type="Proteomes" id="UP000824998"/>
    </source>
</evidence>
<feature type="transmembrane region" description="Helical" evidence="6">
    <location>
        <begin position="329"/>
        <end position="350"/>
    </location>
</feature>
<feature type="region of interest" description="Disordered" evidence="5">
    <location>
        <begin position="1"/>
        <end position="38"/>
    </location>
</feature>
<evidence type="ECO:0000256" key="6">
    <source>
        <dbReference type="SAM" id="Phobius"/>
    </source>
</evidence>
<feature type="compositionally biased region" description="Polar residues" evidence="5">
    <location>
        <begin position="21"/>
        <end position="33"/>
    </location>
</feature>
<keyword evidence="2 6" id="KW-0812">Transmembrane</keyword>
<name>A0A9P7YDQ7_9HELO</name>
<feature type="transmembrane region" description="Helical" evidence="6">
    <location>
        <begin position="458"/>
        <end position="476"/>
    </location>
</feature>
<dbReference type="InterPro" id="IPR036259">
    <property type="entry name" value="MFS_trans_sf"/>
</dbReference>
<organism evidence="7 8">
    <name type="scientific">Amylocarpus encephaloides</name>
    <dbReference type="NCBI Taxonomy" id="45428"/>
    <lineage>
        <taxon>Eukaryota</taxon>
        <taxon>Fungi</taxon>
        <taxon>Dikarya</taxon>
        <taxon>Ascomycota</taxon>
        <taxon>Pezizomycotina</taxon>
        <taxon>Leotiomycetes</taxon>
        <taxon>Helotiales</taxon>
        <taxon>Helotiales incertae sedis</taxon>
        <taxon>Amylocarpus</taxon>
    </lineage>
</organism>
<feature type="transmembrane region" description="Helical" evidence="6">
    <location>
        <begin position="284"/>
        <end position="317"/>
    </location>
</feature>
<feature type="transmembrane region" description="Helical" evidence="6">
    <location>
        <begin position="491"/>
        <end position="512"/>
    </location>
</feature>
<dbReference type="Proteomes" id="UP000824998">
    <property type="component" value="Unassembled WGS sequence"/>
</dbReference>
<comment type="caution">
    <text evidence="7">The sequence shown here is derived from an EMBL/GenBank/DDBJ whole genome shotgun (WGS) entry which is preliminary data.</text>
</comment>
<feature type="transmembrane region" description="Helical" evidence="6">
    <location>
        <begin position="175"/>
        <end position="197"/>
    </location>
</feature>
<comment type="subcellular location">
    <subcellularLocation>
        <location evidence="1">Membrane</location>
        <topology evidence="1">Multi-pass membrane protein</topology>
    </subcellularLocation>
</comment>
<accession>A0A9P7YDQ7</accession>
<evidence type="ECO:0000256" key="3">
    <source>
        <dbReference type="ARBA" id="ARBA00022989"/>
    </source>
</evidence>
<feature type="transmembrane region" description="Helical" evidence="6">
    <location>
        <begin position="82"/>
        <end position="101"/>
    </location>
</feature>
<dbReference type="GO" id="GO:0022857">
    <property type="term" value="F:transmembrane transporter activity"/>
    <property type="evidence" value="ECO:0007669"/>
    <property type="project" value="TreeGrafter"/>
</dbReference>
<evidence type="ECO:0000313" key="7">
    <source>
        <dbReference type="EMBL" id="KAG9231476.1"/>
    </source>
</evidence>